<feature type="transmembrane region" description="Helical" evidence="5">
    <location>
        <begin position="37"/>
        <end position="61"/>
    </location>
</feature>
<feature type="transmembrane region" description="Helical" evidence="5">
    <location>
        <begin position="279"/>
        <end position="298"/>
    </location>
</feature>
<gene>
    <name evidence="6" type="ORF">PsB1_1968</name>
</gene>
<dbReference type="PANTHER" id="PTHR43701">
    <property type="entry name" value="MEMBRANE TRANSPORTER PROTEIN MJ0441-RELATED"/>
    <property type="match status" value="1"/>
</dbReference>
<evidence type="ECO:0000256" key="3">
    <source>
        <dbReference type="ARBA" id="ARBA00022989"/>
    </source>
</evidence>
<dbReference type="InterPro" id="IPR051598">
    <property type="entry name" value="TSUP/Inactive_protease-like"/>
</dbReference>
<accession>A0ABQ4PXK2</accession>
<evidence type="ECO:0000256" key="1">
    <source>
        <dbReference type="ARBA" id="ARBA00004141"/>
    </source>
</evidence>
<feature type="transmembrane region" description="Helical" evidence="5">
    <location>
        <begin position="12"/>
        <end position="31"/>
    </location>
</feature>
<evidence type="ECO:0000313" key="7">
    <source>
        <dbReference type="Proteomes" id="UP001161064"/>
    </source>
</evidence>
<reference evidence="6" key="2">
    <citation type="journal article" date="2023" name="ISME Commun">
        <title>Characterization of a bloom-associated alphaproteobacterial lineage, 'Candidatus Phycosocius': insights into freshwater algal-bacterial interactions.</title>
        <authorList>
            <person name="Tanabe Y."/>
            <person name="Yamaguchi H."/>
            <person name="Yoshida M."/>
            <person name="Kai A."/>
            <person name="Okazaki Y."/>
        </authorList>
    </citation>
    <scope>NUCLEOTIDE SEQUENCE</scope>
    <source>
        <strain evidence="6">BOTRYCO-1</strain>
    </source>
</reference>
<dbReference type="PANTHER" id="PTHR43701:SF12">
    <property type="entry name" value="MEMBRANE TRANSPORTER PROTEIN YTNM-RELATED"/>
    <property type="match status" value="1"/>
</dbReference>
<feature type="transmembrane region" description="Helical" evidence="5">
    <location>
        <begin position="195"/>
        <end position="212"/>
    </location>
</feature>
<protein>
    <recommendedName>
        <fullName evidence="5">Probable membrane transporter protein</fullName>
    </recommendedName>
</protein>
<comment type="caution">
    <text evidence="6">The sequence shown here is derived from an EMBL/GenBank/DDBJ whole genome shotgun (WGS) entry which is preliminary data.</text>
</comment>
<keyword evidence="2 5" id="KW-0812">Transmembrane</keyword>
<feature type="transmembrane region" description="Helical" evidence="5">
    <location>
        <begin position="82"/>
        <end position="104"/>
    </location>
</feature>
<keyword evidence="3 5" id="KW-1133">Transmembrane helix</keyword>
<evidence type="ECO:0000256" key="5">
    <source>
        <dbReference type="RuleBase" id="RU363041"/>
    </source>
</evidence>
<dbReference type="Proteomes" id="UP001161064">
    <property type="component" value="Unassembled WGS sequence"/>
</dbReference>
<evidence type="ECO:0000256" key="4">
    <source>
        <dbReference type="ARBA" id="ARBA00023136"/>
    </source>
</evidence>
<evidence type="ECO:0000313" key="6">
    <source>
        <dbReference type="EMBL" id="GIU67814.1"/>
    </source>
</evidence>
<keyword evidence="5" id="KW-1003">Cell membrane</keyword>
<proteinExistence type="inferred from homology"/>
<comment type="similarity">
    <text evidence="5">Belongs to the 4-toluene sulfonate uptake permease (TSUP) (TC 2.A.102) family.</text>
</comment>
<keyword evidence="4 5" id="KW-0472">Membrane</keyword>
<feature type="transmembrane region" description="Helical" evidence="5">
    <location>
        <begin position="173"/>
        <end position="189"/>
    </location>
</feature>
<reference evidence="6" key="1">
    <citation type="submission" date="2021-05" db="EMBL/GenBank/DDBJ databases">
        <authorList>
            <person name="Tanabe Y."/>
        </authorList>
    </citation>
    <scope>NUCLEOTIDE SEQUENCE</scope>
    <source>
        <strain evidence="6">BOTRYCO-1</strain>
    </source>
</reference>
<dbReference type="InterPro" id="IPR002781">
    <property type="entry name" value="TM_pro_TauE-like"/>
</dbReference>
<evidence type="ECO:0000256" key="2">
    <source>
        <dbReference type="ARBA" id="ARBA00022692"/>
    </source>
</evidence>
<feature type="transmembrane region" description="Helical" evidence="5">
    <location>
        <begin position="247"/>
        <end position="267"/>
    </location>
</feature>
<comment type="subcellular location">
    <subcellularLocation>
        <location evidence="5">Cell membrane</location>
        <topology evidence="5">Multi-pass membrane protein</topology>
    </subcellularLocation>
    <subcellularLocation>
        <location evidence="1">Membrane</location>
        <topology evidence="1">Multi-pass membrane protein</topology>
    </subcellularLocation>
</comment>
<sequence>MQVYLPIAEMAVSPWLMAAIGLIVGCLSGFFGVGGGFLMTPLLMLIGIPAPVAVAAGANLAAASSMSSVLGQFERRGVDLRLGLVISIGGIIGVSVGTLLFGWLKSVGAAEATVRIAYALLLGTLGSSLIWESFQAMTKARRRVSSEDGPVHIARLTRDRSSRLPFQMRFPRSRLVISIIPPLVIGIGVGILSAIMGVGGGFILIPALVYIIRMPANLVVGTSTFQVLITACATTFVQAVVNGSLDIVLSALLIVGGVIGAQFGLILGRKLKGEHLRALLGAMVVLVAVRLAADLIFMPRNLYELSSPGGGL</sequence>
<keyword evidence="7" id="KW-1185">Reference proteome</keyword>
<dbReference type="EMBL" id="BPFZ01000014">
    <property type="protein sequence ID" value="GIU67814.1"/>
    <property type="molecule type" value="Genomic_DNA"/>
</dbReference>
<feature type="transmembrane region" description="Helical" evidence="5">
    <location>
        <begin position="219"/>
        <end position="241"/>
    </location>
</feature>
<dbReference type="Pfam" id="PF01925">
    <property type="entry name" value="TauE"/>
    <property type="match status" value="1"/>
</dbReference>
<name>A0ABQ4PXK2_9PROT</name>
<organism evidence="6 7">
    <name type="scientific">Candidatus Phycosocius spiralis</name>
    <dbReference type="NCBI Taxonomy" id="2815099"/>
    <lineage>
        <taxon>Bacteria</taxon>
        <taxon>Pseudomonadati</taxon>
        <taxon>Pseudomonadota</taxon>
        <taxon>Alphaproteobacteria</taxon>
        <taxon>Caulobacterales</taxon>
        <taxon>Caulobacterales incertae sedis</taxon>
        <taxon>Candidatus Phycosocius</taxon>
    </lineage>
</organism>
<dbReference type="RefSeq" id="WP_284360963.1">
    <property type="nucleotide sequence ID" value="NZ_BPFZ01000014.1"/>
</dbReference>
<feature type="transmembrane region" description="Helical" evidence="5">
    <location>
        <begin position="116"/>
        <end position="134"/>
    </location>
</feature>